<proteinExistence type="predicted"/>
<reference evidence="2" key="1">
    <citation type="submission" date="2018-02" db="EMBL/GenBank/DDBJ databases">
        <title>Rhizophora mucronata_Transcriptome.</title>
        <authorList>
            <person name="Meera S.P."/>
            <person name="Sreeshan A."/>
            <person name="Augustine A."/>
        </authorList>
    </citation>
    <scope>NUCLEOTIDE SEQUENCE</scope>
    <source>
        <tissue evidence="2">Leaf</tissue>
    </source>
</reference>
<dbReference type="EMBL" id="GGEC01086185">
    <property type="protein sequence ID" value="MBX66669.1"/>
    <property type="molecule type" value="Transcribed_RNA"/>
</dbReference>
<dbReference type="AlphaFoldDB" id="A0A2P2QI54"/>
<name>A0A2P2QI54_RHIMU</name>
<organism evidence="2">
    <name type="scientific">Rhizophora mucronata</name>
    <name type="common">Asiatic mangrove</name>
    <dbReference type="NCBI Taxonomy" id="61149"/>
    <lineage>
        <taxon>Eukaryota</taxon>
        <taxon>Viridiplantae</taxon>
        <taxon>Streptophyta</taxon>
        <taxon>Embryophyta</taxon>
        <taxon>Tracheophyta</taxon>
        <taxon>Spermatophyta</taxon>
        <taxon>Magnoliopsida</taxon>
        <taxon>eudicotyledons</taxon>
        <taxon>Gunneridae</taxon>
        <taxon>Pentapetalae</taxon>
        <taxon>rosids</taxon>
        <taxon>fabids</taxon>
        <taxon>Malpighiales</taxon>
        <taxon>Rhizophoraceae</taxon>
        <taxon>Rhizophora</taxon>
    </lineage>
</organism>
<protein>
    <submittedName>
        <fullName evidence="2">Uncharacterized protein</fullName>
    </submittedName>
</protein>
<evidence type="ECO:0000313" key="2">
    <source>
        <dbReference type="EMBL" id="MBX66669.1"/>
    </source>
</evidence>
<accession>A0A2P2QI54</accession>
<feature type="region of interest" description="Disordered" evidence="1">
    <location>
        <begin position="1"/>
        <end position="20"/>
    </location>
</feature>
<sequence length="35" mass="4072">MTETIDDSNTLQSSCPEDLGSNFWHYPINQVLFIR</sequence>
<evidence type="ECO:0000256" key="1">
    <source>
        <dbReference type="SAM" id="MobiDB-lite"/>
    </source>
</evidence>